<evidence type="ECO:0000313" key="2">
    <source>
        <dbReference type="EMBL" id="CAG7618942.1"/>
    </source>
</evidence>
<reference evidence="2" key="1">
    <citation type="submission" date="2021-06" db="EMBL/GenBank/DDBJ databases">
        <authorList>
            <person name="Criscuolo A."/>
        </authorList>
    </citation>
    <scope>NUCLEOTIDE SEQUENCE</scope>
    <source>
        <strain evidence="2">CIP111600</strain>
    </source>
</reference>
<dbReference type="Pfam" id="PF12867">
    <property type="entry name" value="DinB_2"/>
    <property type="match status" value="1"/>
</dbReference>
<evidence type="ECO:0000313" key="3">
    <source>
        <dbReference type="Proteomes" id="UP000693672"/>
    </source>
</evidence>
<sequence length="176" mass="19837">MAMLRKPESTEYASYFGQYIKLVPEGYLADLLAEQSEQTKSMLDQVTEEQGSFRYAPGKWSLKEVLGHIADTERIMSYRLLRVGRGDQTMLPGFSEEAFVSGAAFDQQPLKYLIDELAVVRLSTLSLLSGMPDEAWMRKGNVNGIETSARALAYVIAGHELHHCRVIKERYLSAVR</sequence>
<organism evidence="2 3">
    <name type="scientific">Paenibacillus solanacearum</name>
    <dbReference type="NCBI Taxonomy" id="2048548"/>
    <lineage>
        <taxon>Bacteria</taxon>
        <taxon>Bacillati</taxon>
        <taxon>Bacillota</taxon>
        <taxon>Bacilli</taxon>
        <taxon>Bacillales</taxon>
        <taxon>Paenibacillaceae</taxon>
        <taxon>Paenibacillus</taxon>
    </lineage>
</organism>
<evidence type="ECO:0000259" key="1">
    <source>
        <dbReference type="Pfam" id="PF12867"/>
    </source>
</evidence>
<name>A0A916JZL3_9BACL</name>
<accession>A0A916JZL3</accession>
<dbReference type="EMBL" id="CAJVAS010000007">
    <property type="protein sequence ID" value="CAG7618942.1"/>
    <property type="molecule type" value="Genomic_DNA"/>
</dbReference>
<gene>
    <name evidence="2" type="ORF">PAESOLCIP111_02164</name>
</gene>
<dbReference type="Proteomes" id="UP000693672">
    <property type="component" value="Unassembled WGS sequence"/>
</dbReference>
<dbReference type="InterPro" id="IPR024775">
    <property type="entry name" value="DinB-like"/>
</dbReference>
<comment type="caution">
    <text evidence="2">The sequence shown here is derived from an EMBL/GenBank/DDBJ whole genome shotgun (WGS) entry which is preliminary data.</text>
</comment>
<keyword evidence="3" id="KW-1185">Reference proteome</keyword>
<proteinExistence type="predicted"/>
<dbReference type="AlphaFoldDB" id="A0A916JZL3"/>
<feature type="domain" description="DinB-like" evidence="1">
    <location>
        <begin position="34"/>
        <end position="167"/>
    </location>
</feature>
<protein>
    <recommendedName>
        <fullName evidence="1">DinB-like domain-containing protein</fullName>
    </recommendedName>
</protein>